<name>A0AAD0YVP2_CHRID</name>
<dbReference type="InterPro" id="IPR026444">
    <property type="entry name" value="Secre_tail"/>
</dbReference>
<dbReference type="Pfam" id="PF18962">
    <property type="entry name" value="Por_Secre_tail"/>
    <property type="match status" value="1"/>
</dbReference>
<keyword evidence="1" id="KW-0732">Signal</keyword>
<organism evidence="3 4">
    <name type="scientific">Chryseobacterium indologenes</name>
    <name type="common">Flavobacterium indologenes</name>
    <dbReference type="NCBI Taxonomy" id="253"/>
    <lineage>
        <taxon>Bacteria</taxon>
        <taxon>Pseudomonadati</taxon>
        <taxon>Bacteroidota</taxon>
        <taxon>Flavobacteriia</taxon>
        <taxon>Flavobacteriales</taxon>
        <taxon>Weeksellaceae</taxon>
        <taxon>Chryseobacterium group</taxon>
        <taxon>Chryseobacterium</taxon>
    </lineage>
</organism>
<dbReference type="InterPro" id="IPR013517">
    <property type="entry name" value="FG-GAP"/>
</dbReference>
<dbReference type="SUPFAM" id="SSF69318">
    <property type="entry name" value="Integrin alpha N-terminal domain"/>
    <property type="match status" value="1"/>
</dbReference>
<dbReference type="NCBIfam" id="TIGR04183">
    <property type="entry name" value="Por_Secre_tail"/>
    <property type="match status" value="1"/>
</dbReference>
<dbReference type="Gene3D" id="2.130.10.130">
    <property type="entry name" value="Integrin alpha, N-terminal"/>
    <property type="match status" value="2"/>
</dbReference>
<gene>
    <name evidence="3" type="ORF">EG352_11225</name>
</gene>
<dbReference type="Pfam" id="PF13517">
    <property type="entry name" value="FG-GAP_3"/>
    <property type="match status" value="2"/>
</dbReference>
<evidence type="ECO:0000256" key="1">
    <source>
        <dbReference type="ARBA" id="ARBA00022729"/>
    </source>
</evidence>
<evidence type="ECO:0000259" key="2">
    <source>
        <dbReference type="Pfam" id="PF18962"/>
    </source>
</evidence>
<sequence length="560" mass="61420">MLPIAVTAQNFTEVQTGMTNFYYSAADIADMNNDGTQDIVFNGAIDSDGDGNVDQTFNEVYVNNGGVLSPYAGLSAVTHLGDIKFIDYNNDGLMDIISTGLSYMDVVNYKQYRFRNTGSAFVKEEELPGKIYGSMEVFDFNHDGKPDYAVNGTQYAHGGGFRNTLDFYQNTGAGFNMTENWVDGTQSGSFKVVDLNNDHLLDLVVIGSDIEGFPVSKVYMNQGGTLVPTQDLDPVSVGKIDFADFNADGFQDIVVIGKDENDNGYFAVLMNDGTGILTAQHINMPEVSDASVSVGDLNDDGYYDFIVSGNVDYNAFVKTYLYNPSSQQFAEETATGLYHLGGPGVLQLFDFNNDNHLDVLLGGFDWTHSDLPSLTKLFKNTSAKVNMKPTPPTSLNLTKTGNRFNFTWSGASDDKTPVNALRYEIKVGSTQGGQDIAKYVVTTPSWFLDLDPAIQNVFWSVRSIDASKAYSDPSVAGTLGTVEVKTIRNQVSIYPNPTSDKVFIRGEKASEAEMYAMDGKKLNIMLKGDQSIDVSHLPKGVYLLKLKIKNEITTRKLMIK</sequence>
<dbReference type="EMBL" id="CP033930">
    <property type="protein sequence ID" value="AZB18308.1"/>
    <property type="molecule type" value="Genomic_DNA"/>
</dbReference>
<evidence type="ECO:0000313" key="4">
    <source>
        <dbReference type="Proteomes" id="UP000269015"/>
    </source>
</evidence>
<reference evidence="3 4" key="1">
    <citation type="submission" date="2018-11" db="EMBL/GenBank/DDBJ databases">
        <title>Proposal to divide the Flavobacteriaceae and reorganize its genera based on Amino Acid Identity values calculated from whole genome sequences.</title>
        <authorList>
            <person name="Nicholson A.C."/>
            <person name="Gulvik C.A."/>
            <person name="Whitney A.M."/>
            <person name="Humrighouse B.W."/>
            <person name="Bell M."/>
            <person name="Holmes B."/>
            <person name="Steigerwalt A.G."/>
            <person name="Villarma A."/>
            <person name="Sheth M."/>
            <person name="Batra D."/>
            <person name="Pryor J."/>
            <person name="Bernardet J.-F."/>
            <person name="Hugo C."/>
            <person name="Kampfer P."/>
            <person name="Newman J."/>
            <person name="McQuiston J.R."/>
        </authorList>
    </citation>
    <scope>NUCLEOTIDE SEQUENCE [LARGE SCALE GENOMIC DNA]</scope>
    <source>
        <strain evidence="3 4">H5559</strain>
    </source>
</reference>
<dbReference type="PANTHER" id="PTHR46580:SF4">
    <property type="entry name" value="ATP_GTP-BINDING PROTEIN"/>
    <property type="match status" value="1"/>
</dbReference>
<dbReference type="InterPro" id="IPR028994">
    <property type="entry name" value="Integrin_alpha_N"/>
</dbReference>
<evidence type="ECO:0000313" key="3">
    <source>
        <dbReference type="EMBL" id="AZB18308.1"/>
    </source>
</evidence>
<proteinExistence type="predicted"/>
<dbReference type="AlphaFoldDB" id="A0AAD0YVP2"/>
<feature type="domain" description="Secretion system C-terminal sorting" evidence="2">
    <location>
        <begin position="493"/>
        <end position="559"/>
    </location>
</feature>
<dbReference type="Proteomes" id="UP000269015">
    <property type="component" value="Chromosome"/>
</dbReference>
<protein>
    <submittedName>
        <fullName evidence="3">T9SS C-terminal target domain-containing protein</fullName>
    </submittedName>
</protein>
<dbReference type="PANTHER" id="PTHR46580">
    <property type="entry name" value="SENSOR KINASE-RELATED"/>
    <property type="match status" value="1"/>
</dbReference>
<accession>A0AAD0YVP2</accession>